<dbReference type="SUPFAM" id="SSF48208">
    <property type="entry name" value="Six-hairpin glycosidases"/>
    <property type="match status" value="1"/>
</dbReference>
<dbReference type="Gene3D" id="2.60.40.1180">
    <property type="entry name" value="Golgi alpha-mannosidase II"/>
    <property type="match status" value="1"/>
</dbReference>
<dbReference type="Proteomes" id="UP000306509">
    <property type="component" value="Unassembled WGS sequence"/>
</dbReference>
<dbReference type="AlphaFoldDB" id="A0A4U8Q6K4"/>
<dbReference type="Pfam" id="PF21307">
    <property type="entry name" value="Glyco_hydro_95_C"/>
    <property type="match status" value="1"/>
</dbReference>
<dbReference type="Pfam" id="PF14498">
    <property type="entry name" value="Glyco_hyd_65N_2"/>
    <property type="match status" value="1"/>
</dbReference>
<dbReference type="PANTHER" id="PTHR31084:SF0">
    <property type="entry name" value="ALPHA-L-FUCOSIDASE 2"/>
    <property type="match status" value="1"/>
</dbReference>
<dbReference type="InterPro" id="IPR008928">
    <property type="entry name" value="6-hairpin_glycosidase_sf"/>
</dbReference>
<dbReference type="GO" id="GO:0004560">
    <property type="term" value="F:alpha-L-fucosidase activity"/>
    <property type="evidence" value="ECO:0007669"/>
    <property type="project" value="InterPro"/>
</dbReference>
<sequence>MILSTCLIVAVLQASLQYAMGINMNNRDILWYRQPAKKWIEALPLGNGRIGAMVYGGGLSERIQIDESTFWSGEPSSENNRPGTKELLGQIRQVLLNKDYEKADHLGRNLTGNKNNYGTNMPVGELELDLCMEGDECKASDLRRSLDISAGIANTEFTIYNNPFVREVFVSGPHQIVLMKFYSWQKVKFQIKIRYDGIGNNTGITGIEDEDYLINGDALEDLHSDGKCGVHLNGRIRVLTDGKSRYESGCIVIDQATAIELRMGLATNMFMDDADHMVKEQLNAVQSQTYEELKEIHIRDVKDRYRRMDIRLEGGKETAVAERKTAGMAEADTAAPWNLPTDERIERAAAGASDPDLYALMFQYGRYLLIASSREDAPLPTHMGGIWNDNIYNRIDCTQDMHIDMNIQMQYWLAGACNLTEAYWPLFHWLEQTLVPSGKKTAREAYGAKGWTAHVTSNPWGFTSLGWSYNWGVFSFGGAWTAVLLWDYYEFTKDRAFLKDFAYPILEGAAQFAVDYLFFDEVTGWYMTGPSYSPENQFSIDGKNYFLSLSTTCDVVLVREILEIARKVSKELECADLELVERIDQILPKLPPYQIGKKGQIQEWMEDFEEPIPNHRHTTHLLGLYPFHQIDARADQDLKHAAQKTLELRYENFEITSWGMAMLVGYHARMNDGEQAWKILNDTVKRLVKPNLASVMSDETSMWCGTWELDGNTGITAGIGEMLLQSFEDQVVVLPALPADWKHGHLKGSRIRGGHTADVEWENGKLISFQIMGACSDKKRIRYGEKEMEVQLQEGIWAILDQLKD</sequence>
<protein>
    <submittedName>
        <fullName evidence="4">Trehalose and maltose hydrolases (Possible phosphorylases)</fullName>
    </submittedName>
</protein>
<dbReference type="InterPro" id="IPR049053">
    <property type="entry name" value="AFCA-like_C"/>
</dbReference>
<feature type="domain" description="Alpha fucosidase A-like C-terminal" evidence="2">
    <location>
        <begin position="725"/>
        <end position="791"/>
    </location>
</feature>
<evidence type="ECO:0000259" key="2">
    <source>
        <dbReference type="Pfam" id="PF21307"/>
    </source>
</evidence>
<name>A0A4U8Q6K4_9FIRM</name>
<feature type="domain" description="Glycosyl hydrolase family 95 catalytic" evidence="3">
    <location>
        <begin position="289"/>
        <end position="723"/>
    </location>
</feature>
<keyword evidence="4" id="KW-0378">Hydrolase</keyword>
<dbReference type="EMBL" id="QGQD01000067">
    <property type="protein sequence ID" value="TLC99712.1"/>
    <property type="molecule type" value="Genomic_DNA"/>
</dbReference>
<dbReference type="InterPro" id="IPR027414">
    <property type="entry name" value="GH95_N_dom"/>
</dbReference>
<dbReference type="Gene3D" id="2.70.98.50">
    <property type="entry name" value="putative glycoside hydrolase family protein from bacillus halodurans"/>
    <property type="match status" value="1"/>
</dbReference>
<evidence type="ECO:0000259" key="3">
    <source>
        <dbReference type="Pfam" id="PF22124"/>
    </source>
</evidence>
<gene>
    <name evidence="4" type="ORF">DSM106044_03504</name>
</gene>
<dbReference type="InterPro" id="IPR012341">
    <property type="entry name" value="6hp_glycosidase-like_sf"/>
</dbReference>
<feature type="domain" description="Glycosyl hydrolase family 95 N-terminal" evidence="1">
    <location>
        <begin position="30"/>
        <end position="268"/>
    </location>
</feature>
<dbReference type="Gene3D" id="1.50.10.10">
    <property type="match status" value="1"/>
</dbReference>
<evidence type="ECO:0000313" key="5">
    <source>
        <dbReference type="Proteomes" id="UP000306509"/>
    </source>
</evidence>
<keyword evidence="5" id="KW-1185">Reference proteome</keyword>
<dbReference type="InterPro" id="IPR016518">
    <property type="entry name" value="Alpha-L-fucosidase"/>
</dbReference>
<evidence type="ECO:0000259" key="1">
    <source>
        <dbReference type="Pfam" id="PF14498"/>
    </source>
</evidence>
<evidence type="ECO:0000313" key="4">
    <source>
        <dbReference type="EMBL" id="TLC99712.1"/>
    </source>
</evidence>
<accession>A0A4U8Q6K4</accession>
<dbReference type="STRING" id="180332.GCA_000797495_00574"/>
<proteinExistence type="predicted"/>
<dbReference type="InterPro" id="IPR054363">
    <property type="entry name" value="GH95_cat"/>
</dbReference>
<dbReference type="Pfam" id="PF22124">
    <property type="entry name" value="Glyco_hydro_95_cat"/>
    <property type="match status" value="1"/>
</dbReference>
<dbReference type="PIRSF" id="PIRSF007663">
    <property type="entry name" value="UCP007663"/>
    <property type="match status" value="1"/>
</dbReference>
<reference evidence="4 5" key="1">
    <citation type="journal article" date="2019" name="Anaerobe">
        <title>Detection of Robinsoniella peoriensis in multiple bone samples of a trauma patient.</title>
        <authorList>
            <person name="Schrottner P."/>
            <person name="Hartwich K."/>
            <person name="Bunk B."/>
            <person name="Schober I."/>
            <person name="Helbig S."/>
            <person name="Rudolph W.W."/>
            <person name="Gunzer F."/>
        </authorList>
    </citation>
    <scope>NUCLEOTIDE SEQUENCE [LARGE SCALE GENOMIC DNA]</scope>
    <source>
        <strain evidence="4 5">DSM 106044</strain>
    </source>
</reference>
<dbReference type="InterPro" id="IPR013780">
    <property type="entry name" value="Glyco_hydro_b"/>
</dbReference>
<dbReference type="GO" id="GO:0005975">
    <property type="term" value="P:carbohydrate metabolic process"/>
    <property type="evidence" value="ECO:0007669"/>
    <property type="project" value="InterPro"/>
</dbReference>
<comment type="caution">
    <text evidence="4">The sequence shown here is derived from an EMBL/GenBank/DDBJ whole genome shotgun (WGS) entry which is preliminary data.</text>
</comment>
<dbReference type="PANTHER" id="PTHR31084">
    <property type="entry name" value="ALPHA-L-FUCOSIDASE 2"/>
    <property type="match status" value="1"/>
</dbReference>
<organism evidence="4 5">
    <name type="scientific">Robinsoniella peoriensis</name>
    <dbReference type="NCBI Taxonomy" id="180332"/>
    <lineage>
        <taxon>Bacteria</taxon>
        <taxon>Bacillati</taxon>
        <taxon>Bacillota</taxon>
        <taxon>Clostridia</taxon>
        <taxon>Lachnospirales</taxon>
        <taxon>Lachnospiraceae</taxon>
        <taxon>Robinsoniella</taxon>
    </lineage>
</organism>